<accession>T0KBZ0</accession>
<gene>
    <name evidence="2" type="ORF">M529_17150</name>
</gene>
<evidence type="ECO:0000313" key="2">
    <source>
        <dbReference type="EMBL" id="EQB31043.1"/>
    </source>
</evidence>
<organism evidence="2 3">
    <name type="scientific">Sphingobium ummariense RL-3</name>
    <dbReference type="NCBI Taxonomy" id="1346791"/>
    <lineage>
        <taxon>Bacteria</taxon>
        <taxon>Pseudomonadati</taxon>
        <taxon>Pseudomonadota</taxon>
        <taxon>Alphaproteobacteria</taxon>
        <taxon>Sphingomonadales</taxon>
        <taxon>Sphingomonadaceae</taxon>
        <taxon>Sphingobium</taxon>
    </lineage>
</organism>
<dbReference type="AlphaFoldDB" id="T0KBZ0"/>
<proteinExistence type="predicted"/>
<comment type="caution">
    <text evidence="2">The sequence shown here is derived from an EMBL/GenBank/DDBJ whole genome shotgun (WGS) entry which is preliminary data.</text>
</comment>
<keyword evidence="1" id="KW-1133">Transmembrane helix</keyword>
<evidence type="ECO:0000256" key="1">
    <source>
        <dbReference type="SAM" id="Phobius"/>
    </source>
</evidence>
<protein>
    <submittedName>
        <fullName evidence="2">Uncharacterized protein</fullName>
    </submittedName>
</protein>
<dbReference type="RefSeq" id="WP_021319089.1">
    <property type="nucleotide sequence ID" value="NZ_AUWY01000112.1"/>
</dbReference>
<keyword evidence="1" id="KW-0812">Transmembrane</keyword>
<keyword evidence="3" id="KW-1185">Reference proteome</keyword>
<evidence type="ECO:0000313" key="3">
    <source>
        <dbReference type="Proteomes" id="UP000015523"/>
    </source>
</evidence>
<name>T0KBZ0_9SPHN</name>
<sequence length="43" mass="4942">MNDPRTWFGPKRIGFGWCPRTWEGWAVIALFVIAVLPIKQILG</sequence>
<dbReference type="EMBL" id="AUWY01000112">
    <property type="protein sequence ID" value="EQB31043.1"/>
    <property type="molecule type" value="Genomic_DNA"/>
</dbReference>
<dbReference type="PATRIC" id="fig|1346791.3.peg.3308"/>
<dbReference type="Proteomes" id="UP000015523">
    <property type="component" value="Unassembled WGS sequence"/>
</dbReference>
<reference evidence="2 3" key="1">
    <citation type="journal article" date="2013" name="Genome Announc.">
        <title>Draft Genome Sequence of Sphingobium ummariense Strain RL-3, a Hexachlorocyclohexane-Degrading Bacterium.</title>
        <authorList>
            <person name="Kohli P."/>
            <person name="Dua A."/>
            <person name="Sangwan N."/>
            <person name="Oldach P."/>
            <person name="Khurana J.P."/>
            <person name="Lal R."/>
        </authorList>
    </citation>
    <scope>NUCLEOTIDE SEQUENCE [LARGE SCALE GENOMIC DNA]</scope>
    <source>
        <strain evidence="2 3">RL-3</strain>
    </source>
</reference>
<keyword evidence="1" id="KW-0472">Membrane</keyword>
<feature type="transmembrane region" description="Helical" evidence="1">
    <location>
        <begin position="24"/>
        <end position="42"/>
    </location>
</feature>